<dbReference type="InterPro" id="IPR027417">
    <property type="entry name" value="P-loop_NTPase"/>
</dbReference>
<gene>
    <name evidence="7" type="ORF">FYJ45_18320</name>
</gene>
<dbReference type="RefSeq" id="WP_154466428.1">
    <property type="nucleotide sequence ID" value="NZ_JAXDZL010000163.1"/>
</dbReference>
<keyword evidence="5" id="KW-0472">Membrane</keyword>
<protein>
    <submittedName>
        <fullName evidence="7">ABC transporter ATP-binding protein</fullName>
    </submittedName>
</protein>
<dbReference type="GO" id="GO:0016887">
    <property type="term" value="F:ATP hydrolysis activity"/>
    <property type="evidence" value="ECO:0007669"/>
    <property type="project" value="InterPro"/>
</dbReference>
<evidence type="ECO:0000256" key="3">
    <source>
        <dbReference type="ARBA" id="ARBA00022741"/>
    </source>
</evidence>
<evidence type="ECO:0000256" key="5">
    <source>
        <dbReference type="ARBA" id="ARBA00023136"/>
    </source>
</evidence>
<proteinExistence type="predicted"/>
<dbReference type="PANTHER" id="PTHR43875:SF1">
    <property type="entry name" value="OSMOPROTECTIVE COMPOUNDS UPTAKE ATP-BINDING PROTEIN GGTA"/>
    <property type="match status" value="1"/>
</dbReference>
<organism evidence="7 8">
    <name type="scientific">Eisenbergiella porci</name>
    <dbReference type="NCBI Taxonomy" id="2652274"/>
    <lineage>
        <taxon>Bacteria</taxon>
        <taxon>Bacillati</taxon>
        <taxon>Bacillota</taxon>
        <taxon>Clostridia</taxon>
        <taxon>Lachnospirales</taxon>
        <taxon>Lachnospiraceae</taxon>
        <taxon>Eisenbergiella</taxon>
    </lineage>
</organism>
<keyword evidence="1" id="KW-0813">Transport</keyword>
<dbReference type="FunFam" id="3.40.50.300:FF:000042">
    <property type="entry name" value="Maltose/maltodextrin ABC transporter, ATP-binding protein"/>
    <property type="match status" value="1"/>
</dbReference>
<evidence type="ECO:0000256" key="1">
    <source>
        <dbReference type="ARBA" id="ARBA00022448"/>
    </source>
</evidence>
<sequence length="367" mass="40270">MKIELQNLTKKFPNRNRKNPGEVIAVNDFTFEIPDGQLIGLLGPSGCGKSTTLNLICGLEKPTAGKIFFGGRDVTALPPELRGVGMVFQNYALYPHMTVRKNILFPLENLKGKDKLTQAEMNNRAEDAARLVQIDELMDRKPGELSGGQQQRVAIARALVKLPQVLLLDEPLSNLDARLRLQTREEIRKIQRATKITTVFVTHDQEEAISISDLIVVMKDGLLQQIGKPQEVYDNPQNLFVAKFLGTPPIGIFRGEVCNGKLCIGGIPVLPVPGAADGKVLAGIRPEGFLLREDGPLCCSLAGVEVMGRESSVVASHPDCEAASFRAIVDASQLADPDAEKVRFALKPEKVYLFDPQTEARIPFQVR</sequence>
<dbReference type="GO" id="GO:0005524">
    <property type="term" value="F:ATP binding"/>
    <property type="evidence" value="ECO:0007669"/>
    <property type="project" value="UniProtKB-KW"/>
</dbReference>
<dbReference type="Pfam" id="PF00005">
    <property type="entry name" value="ABC_tran"/>
    <property type="match status" value="1"/>
</dbReference>
<dbReference type="PANTHER" id="PTHR43875">
    <property type="entry name" value="MALTODEXTRIN IMPORT ATP-BINDING PROTEIN MSMX"/>
    <property type="match status" value="1"/>
</dbReference>
<comment type="caution">
    <text evidence="7">The sequence shown here is derived from an EMBL/GenBank/DDBJ whole genome shotgun (WGS) entry which is preliminary data.</text>
</comment>
<dbReference type="InterPro" id="IPR015853">
    <property type="entry name" value="ABC_transpr_FbpC"/>
</dbReference>
<dbReference type="Gene3D" id="2.40.50.140">
    <property type="entry name" value="Nucleic acid-binding proteins"/>
    <property type="match status" value="1"/>
</dbReference>
<dbReference type="PROSITE" id="PS00211">
    <property type="entry name" value="ABC_TRANSPORTER_1"/>
    <property type="match status" value="1"/>
</dbReference>
<dbReference type="Gene3D" id="3.40.50.300">
    <property type="entry name" value="P-loop containing nucleotide triphosphate hydrolases"/>
    <property type="match status" value="1"/>
</dbReference>
<keyword evidence="3" id="KW-0547">Nucleotide-binding</keyword>
<evidence type="ECO:0000313" key="8">
    <source>
        <dbReference type="Proteomes" id="UP000436047"/>
    </source>
</evidence>
<reference evidence="7 8" key="1">
    <citation type="submission" date="2019-08" db="EMBL/GenBank/DDBJ databases">
        <title>In-depth cultivation of the pig gut microbiome towards novel bacterial diversity and tailored functional studies.</title>
        <authorList>
            <person name="Wylensek D."/>
            <person name="Hitch T.C.A."/>
            <person name="Clavel T."/>
        </authorList>
    </citation>
    <scope>NUCLEOTIDE SEQUENCE [LARGE SCALE GENOMIC DNA]</scope>
    <source>
        <strain evidence="7 8">WCA-389-WT-23B</strain>
    </source>
</reference>
<dbReference type="AlphaFoldDB" id="A0A6N7W4J8"/>
<name>A0A6N7W4J8_9FIRM</name>
<dbReference type="PROSITE" id="PS50893">
    <property type="entry name" value="ABC_TRANSPORTER_2"/>
    <property type="match status" value="1"/>
</dbReference>
<dbReference type="InterPro" id="IPR003439">
    <property type="entry name" value="ABC_transporter-like_ATP-bd"/>
</dbReference>
<dbReference type="GeneID" id="86054995"/>
<accession>A0A6N7W4J8</accession>
<evidence type="ECO:0000256" key="4">
    <source>
        <dbReference type="ARBA" id="ARBA00022840"/>
    </source>
</evidence>
<dbReference type="Gene3D" id="2.40.50.100">
    <property type="match status" value="1"/>
</dbReference>
<evidence type="ECO:0000259" key="6">
    <source>
        <dbReference type="PROSITE" id="PS50893"/>
    </source>
</evidence>
<dbReference type="EMBL" id="VUMI01000033">
    <property type="protein sequence ID" value="MSS90161.1"/>
    <property type="molecule type" value="Genomic_DNA"/>
</dbReference>
<keyword evidence="8" id="KW-1185">Reference proteome</keyword>
<dbReference type="InterPro" id="IPR012340">
    <property type="entry name" value="NA-bd_OB-fold"/>
</dbReference>
<keyword evidence="2" id="KW-1003">Cell membrane</keyword>
<dbReference type="InterPro" id="IPR003593">
    <property type="entry name" value="AAA+_ATPase"/>
</dbReference>
<feature type="domain" description="ABC transporter" evidence="6">
    <location>
        <begin position="3"/>
        <end position="245"/>
    </location>
</feature>
<dbReference type="CDD" id="cd03259">
    <property type="entry name" value="ABC_Carb_Solutes_like"/>
    <property type="match status" value="1"/>
</dbReference>
<dbReference type="SUPFAM" id="SSF52540">
    <property type="entry name" value="P-loop containing nucleoside triphosphate hydrolases"/>
    <property type="match status" value="1"/>
</dbReference>
<dbReference type="GO" id="GO:0055052">
    <property type="term" value="C:ATP-binding cassette (ABC) transporter complex, substrate-binding subunit-containing"/>
    <property type="evidence" value="ECO:0007669"/>
    <property type="project" value="TreeGrafter"/>
</dbReference>
<evidence type="ECO:0000313" key="7">
    <source>
        <dbReference type="EMBL" id="MSS90161.1"/>
    </source>
</evidence>
<evidence type="ECO:0000256" key="2">
    <source>
        <dbReference type="ARBA" id="ARBA00022475"/>
    </source>
</evidence>
<dbReference type="GO" id="GO:0015408">
    <property type="term" value="F:ABC-type ferric iron transporter activity"/>
    <property type="evidence" value="ECO:0007669"/>
    <property type="project" value="InterPro"/>
</dbReference>
<dbReference type="SMART" id="SM00382">
    <property type="entry name" value="AAA"/>
    <property type="match status" value="1"/>
</dbReference>
<dbReference type="Proteomes" id="UP000436047">
    <property type="component" value="Unassembled WGS sequence"/>
</dbReference>
<dbReference type="InterPro" id="IPR017871">
    <property type="entry name" value="ABC_transporter-like_CS"/>
</dbReference>
<dbReference type="InterPro" id="IPR008995">
    <property type="entry name" value="Mo/tungstate-bd_C_term_dom"/>
</dbReference>
<keyword evidence="4 7" id="KW-0067">ATP-binding</keyword>
<dbReference type="SUPFAM" id="SSF50331">
    <property type="entry name" value="MOP-like"/>
    <property type="match status" value="1"/>
</dbReference>
<dbReference type="InterPro" id="IPR047641">
    <property type="entry name" value="ABC_transpr_MalK/UgpC-like"/>
</dbReference>